<protein>
    <recommendedName>
        <fullName evidence="3">DUF3168 domain-containing protein</fullName>
    </recommendedName>
</protein>
<sequence>MSLGELKKILEKTTYPVAYRNFTSVPEPPYICFLVAFSPNFYADNTTYQEFDSVQIELYTKFKDEVAEQKVKEVLNAAMLPFDKSETFIEPLNLYQILYEVRLIK</sequence>
<dbReference type="RefSeq" id="WP_239671777.1">
    <property type="nucleotide sequence ID" value="NZ_CP049742.1"/>
</dbReference>
<dbReference type="Proteomes" id="UP000593626">
    <property type="component" value="Chromosome"/>
</dbReference>
<dbReference type="EMBL" id="CP049742">
    <property type="protein sequence ID" value="QPC47110.1"/>
    <property type="molecule type" value="Genomic_DNA"/>
</dbReference>
<evidence type="ECO:0008006" key="3">
    <source>
        <dbReference type="Google" id="ProtNLM"/>
    </source>
</evidence>
<name>A0A7S8CBT6_9BACI</name>
<keyword evidence="2" id="KW-1185">Reference proteome</keyword>
<evidence type="ECO:0000313" key="2">
    <source>
        <dbReference type="Proteomes" id="UP000593626"/>
    </source>
</evidence>
<gene>
    <name evidence="1" type="ORF">G8O30_09090</name>
</gene>
<dbReference type="AlphaFoldDB" id="A0A7S8CBT6"/>
<accession>A0A7S8CBT6</accession>
<reference evidence="1 2" key="1">
    <citation type="submission" date="2019-07" db="EMBL/GenBank/DDBJ databases">
        <title>Genome sequence of 2 isolates from Red Sea Mangroves.</title>
        <authorList>
            <person name="Sefrji F."/>
            <person name="Michoud G."/>
            <person name="Merlino G."/>
            <person name="Daffonchio D."/>
        </authorList>
    </citation>
    <scope>NUCLEOTIDE SEQUENCE [LARGE SCALE GENOMIC DNA]</scope>
    <source>
        <strain evidence="1 2">R1DC41</strain>
    </source>
</reference>
<evidence type="ECO:0000313" key="1">
    <source>
        <dbReference type="EMBL" id="QPC47110.1"/>
    </source>
</evidence>
<dbReference type="KEGG" id="mcui:G8O30_09090"/>
<organism evidence="1 2">
    <name type="scientific">Mangrovibacillus cuniculi</name>
    <dbReference type="NCBI Taxonomy" id="2593652"/>
    <lineage>
        <taxon>Bacteria</taxon>
        <taxon>Bacillati</taxon>
        <taxon>Bacillota</taxon>
        <taxon>Bacilli</taxon>
        <taxon>Bacillales</taxon>
        <taxon>Bacillaceae</taxon>
        <taxon>Mangrovibacillus</taxon>
    </lineage>
</organism>
<proteinExistence type="predicted"/>